<dbReference type="Gene3D" id="3.40.190.10">
    <property type="entry name" value="Periplasmic binding protein-like II"/>
    <property type="match status" value="1"/>
</dbReference>
<keyword evidence="8" id="KW-1185">Reference proteome</keyword>
<evidence type="ECO:0000313" key="8">
    <source>
        <dbReference type="Proteomes" id="UP000632222"/>
    </source>
</evidence>
<dbReference type="Pfam" id="PF01547">
    <property type="entry name" value="SBP_bac_1"/>
    <property type="match status" value="1"/>
</dbReference>
<dbReference type="PANTHER" id="PTHR43649:SF33">
    <property type="entry name" value="POLYGALACTURONAN_RHAMNOGALACTURONAN-BINDING PROTEIN YTCQ"/>
    <property type="match status" value="1"/>
</dbReference>
<organism evidence="7 8">
    <name type="scientific">Deinococcus roseus</name>
    <dbReference type="NCBI Taxonomy" id="392414"/>
    <lineage>
        <taxon>Bacteria</taxon>
        <taxon>Thermotogati</taxon>
        <taxon>Deinococcota</taxon>
        <taxon>Deinococci</taxon>
        <taxon>Deinococcales</taxon>
        <taxon>Deinococcaceae</taxon>
        <taxon>Deinococcus</taxon>
    </lineage>
</organism>
<keyword evidence="2 6" id="KW-0732">Signal</keyword>
<evidence type="ECO:0000313" key="7">
    <source>
        <dbReference type="EMBL" id="GGJ57200.1"/>
    </source>
</evidence>
<comment type="caution">
    <text evidence="7">The sequence shown here is derived from an EMBL/GenBank/DDBJ whole genome shotgun (WGS) entry which is preliminary data.</text>
</comment>
<proteinExistence type="predicted"/>
<dbReference type="PANTHER" id="PTHR43649">
    <property type="entry name" value="ARABINOSE-BINDING PROTEIN-RELATED"/>
    <property type="match status" value="1"/>
</dbReference>
<protein>
    <submittedName>
        <fullName evidence="7">ABC transporter substrate-binding protein</fullName>
    </submittedName>
</protein>
<dbReference type="SUPFAM" id="SSF53850">
    <property type="entry name" value="Periplasmic binding protein-like II"/>
    <property type="match status" value="1"/>
</dbReference>
<evidence type="ECO:0000256" key="4">
    <source>
        <dbReference type="ARBA" id="ARBA00023139"/>
    </source>
</evidence>
<keyword evidence="5" id="KW-0449">Lipoprotein</keyword>
<keyword evidence="3" id="KW-0472">Membrane</keyword>
<evidence type="ECO:0000256" key="3">
    <source>
        <dbReference type="ARBA" id="ARBA00023136"/>
    </source>
</evidence>
<dbReference type="EMBL" id="BMOD01000038">
    <property type="protein sequence ID" value="GGJ57200.1"/>
    <property type="molecule type" value="Genomic_DNA"/>
</dbReference>
<dbReference type="InterPro" id="IPR006059">
    <property type="entry name" value="SBP"/>
</dbReference>
<name>A0ABQ2DIZ5_9DEIO</name>
<evidence type="ECO:0000256" key="2">
    <source>
        <dbReference type="ARBA" id="ARBA00022729"/>
    </source>
</evidence>
<dbReference type="CDD" id="cd13585">
    <property type="entry name" value="PBP2_TMBP_like"/>
    <property type="match status" value="1"/>
</dbReference>
<sequence>MKHMPMKHTPMKPLHRHLIMLALLSAATASAQEKVNLRFTTWAGGDGLKLLQTLATEFGKKNPNINVEVESIPFASYDQKLTVQMAGGTSPDAGWVAERSAPAYMASKSLLDLSGYVKANSNMLISDYAPASMTLWKQGNGIYGLPFSFSPVFMYYNKDLFQKAGIPTPSELLAQKKWNYAAFEASAAAIKKASPNAYGGTLLRLDPSNWAAGILAAMYSSGGDIFNKDLSTCQMNSAGTVQAFEMMQRMIKDGSAPKLGEQVTFASGNLGMYADQVSYSGQLSTVKFKWDIVPMPSGPKGQHTLLGQAGYAVFSGSKHPKEATQFVAFLSSAAIMKRTAQFFPPPRRSILSSDTYLNSNPLIPAASLRAAVIKQVSGARALIVPANWAQVNDVVVRNMERIFRPSANVKDELNQVCSEINPLLK</sequence>
<dbReference type="Proteomes" id="UP000632222">
    <property type="component" value="Unassembled WGS sequence"/>
</dbReference>
<evidence type="ECO:0000256" key="1">
    <source>
        <dbReference type="ARBA" id="ARBA00022475"/>
    </source>
</evidence>
<dbReference type="RefSeq" id="WP_229684959.1">
    <property type="nucleotide sequence ID" value="NZ_BMOD01000038.1"/>
</dbReference>
<reference evidence="8" key="1">
    <citation type="journal article" date="2019" name="Int. J. Syst. Evol. Microbiol.">
        <title>The Global Catalogue of Microorganisms (GCM) 10K type strain sequencing project: providing services to taxonomists for standard genome sequencing and annotation.</title>
        <authorList>
            <consortium name="The Broad Institute Genomics Platform"/>
            <consortium name="The Broad Institute Genome Sequencing Center for Infectious Disease"/>
            <person name="Wu L."/>
            <person name="Ma J."/>
        </authorList>
    </citation>
    <scope>NUCLEOTIDE SEQUENCE [LARGE SCALE GENOMIC DNA]</scope>
    <source>
        <strain evidence="8">JCM 14370</strain>
    </source>
</reference>
<evidence type="ECO:0000256" key="5">
    <source>
        <dbReference type="ARBA" id="ARBA00023288"/>
    </source>
</evidence>
<keyword evidence="1" id="KW-1003">Cell membrane</keyword>
<gene>
    <name evidence="7" type="ORF">GCM10008938_49130</name>
</gene>
<dbReference type="InterPro" id="IPR050490">
    <property type="entry name" value="Bact_solute-bd_prot1"/>
</dbReference>
<evidence type="ECO:0000256" key="6">
    <source>
        <dbReference type="SAM" id="SignalP"/>
    </source>
</evidence>
<feature type="signal peptide" evidence="6">
    <location>
        <begin position="1"/>
        <end position="31"/>
    </location>
</feature>
<keyword evidence="4" id="KW-0564">Palmitate</keyword>
<feature type="chain" id="PRO_5046415992" evidence="6">
    <location>
        <begin position="32"/>
        <end position="425"/>
    </location>
</feature>
<accession>A0ABQ2DIZ5</accession>